<keyword evidence="8 9" id="KW-0012">Acyltransferase</keyword>
<dbReference type="Gene3D" id="3.60.110.10">
    <property type="entry name" value="Carbon-nitrogen hydrolase"/>
    <property type="match status" value="1"/>
</dbReference>
<dbReference type="EC" id="2.3.1.269" evidence="9"/>
<sequence length="485" mass="54018" precursor="true">MKNIFIVCIGALLSSVLLTAASPGHDIWYVAYFALIPMLLAITYSKRGFLTAWLFGTAYFIMNIHWVVNAVSEFGNAPLLVGWVVAVLFSALLGLFWGVFGWLYIKKRGANLLLACVIVALEVAKSTIFTGFPMLNLSHTQYSFLPAIQIAEITGAFGVSLIISYMNVSLASAVTDKNRQSVIFAIIFTLASLIYGYTVQNRDYAGSNLKVRVIQPAYSQAEKWIPEKKYDHMAVVNGLLRQPQTEKLDMILLPETVYPAFLNESFAGYQMLDIAGEQTPVIAGGMRFTEKDEKRSYKNSVFFFDKNNVSVYDKLHLVPFGEYFPLKTLFKPIDFYFFQGAEDFTPGSEPTVFVADKFTAAPMICYESMYSHLVRDQVMLGADIITVVTNDSWFGDTTGPYQHLAADVMRAVEFRKPLLRAAQSGISACIDPSGKINGMIPLGVKNSLDCNVTTHKGLTLFATGGYGWLAVFLFAAWYFSRRKNP</sequence>
<reference evidence="12 13" key="1">
    <citation type="journal article" date="2010" name="Stand. Genomic Sci.">
        <title>Complete genome sequence of Denitrovibrio acetiphilus type strain (N2460).</title>
        <authorList>
            <person name="Kiss H."/>
            <person name="Lang E."/>
            <person name="Lapidus A."/>
            <person name="Copeland A."/>
            <person name="Nolan M."/>
            <person name="Glavina Del Rio T."/>
            <person name="Chen F."/>
            <person name="Lucas S."/>
            <person name="Tice H."/>
            <person name="Cheng J.F."/>
            <person name="Han C."/>
            <person name="Goodwin L."/>
            <person name="Pitluck S."/>
            <person name="Liolios K."/>
            <person name="Pati A."/>
            <person name="Ivanova N."/>
            <person name="Mavromatis K."/>
            <person name="Chen A."/>
            <person name="Palaniappan K."/>
            <person name="Land M."/>
            <person name="Hauser L."/>
            <person name="Chang Y.J."/>
            <person name="Jeffries C.D."/>
            <person name="Detter J.C."/>
            <person name="Brettin T."/>
            <person name="Spring S."/>
            <person name="Rohde M."/>
            <person name="Goker M."/>
            <person name="Woyke T."/>
            <person name="Bristow J."/>
            <person name="Eisen J.A."/>
            <person name="Markowitz V."/>
            <person name="Hugenholtz P."/>
            <person name="Kyrpides N.C."/>
            <person name="Klenk H.P."/>
        </authorList>
    </citation>
    <scope>NUCLEOTIDE SEQUENCE [LARGE SCALE GENOMIC DNA]</scope>
    <source>
        <strain evidence="13">DSM 12809 / NBRC 114555 / N2460</strain>
    </source>
</reference>
<evidence type="ECO:0000259" key="11">
    <source>
        <dbReference type="PROSITE" id="PS50263"/>
    </source>
</evidence>
<keyword evidence="13" id="KW-1185">Reference proteome</keyword>
<dbReference type="AlphaFoldDB" id="D4H710"/>
<protein>
    <recommendedName>
        <fullName evidence="9">Apolipoprotein N-acyltransferase</fullName>
        <shortName evidence="9">ALP N-acyltransferase</shortName>
        <ecNumber evidence="9">2.3.1.269</ecNumber>
    </recommendedName>
</protein>
<keyword evidence="9" id="KW-0997">Cell inner membrane</keyword>
<dbReference type="GO" id="GO:0005886">
    <property type="term" value="C:plasma membrane"/>
    <property type="evidence" value="ECO:0007669"/>
    <property type="project" value="UniProtKB-SubCell"/>
</dbReference>
<evidence type="ECO:0000313" key="12">
    <source>
        <dbReference type="EMBL" id="ADD69714.1"/>
    </source>
</evidence>
<dbReference type="UniPathway" id="UPA00666"/>
<dbReference type="HAMAP" id="MF_01148">
    <property type="entry name" value="Lnt"/>
    <property type="match status" value="1"/>
</dbReference>
<name>D4H710_DENA2</name>
<dbReference type="FunCoup" id="D4H710">
    <property type="interactions" value="319"/>
</dbReference>
<keyword evidence="12" id="KW-0449">Lipoprotein</keyword>
<comment type="subcellular location">
    <subcellularLocation>
        <location evidence="9">Cell inner membrane</location>
        <topology evidence="9">Multi-pass membrane protein</topology>
    </subcellularLocation>
    <subcellularLocation>
        <location evidence="1">Cell membrane</location>
        <topology evidence="1">Multi-pass membrane protein</topology>
    </subcellularLocation>
</comment>
<evidence type="ECO:0000256" key="9">
    <source>
        <dbReference type="HAMAP-Rule" id="MF_01148"/>
    </source>
</evidence>
<dbReference type="InterPro" id="IPR036526">
    <property type="entry name" value="C-N_Hydrolase_sf"/>
</dbReference>
<feature type="signal peptide" evidence="10">
    <location>
        <begin position="1"/>
        <end position="20"/>
    </location>
</feature>
<feature type="transmembrane region" description="Helical" evidence="9">
    <location>
        <begin position="112"/>
        <end position="135"/>
    </location>
</feature>
<keyword evidence="6 9" id="KW-1133">Transmembrane helix</keyword>
<evidence type="ECO:0000256" key="2">
    <source>
        <dbReference type="ARBA" id="ARBA00010065"/>
    </source>
</evidence>
<dbReference type="InParanoid" id="D4H710"/>
<dbReference type="OrthoDB" id="9804277at2"/>
<dbReference type="InterPro" id="IPR045378">
    <property type="entry name" value="LNT_N"/>
</dbReference>
<dbReference type="eggNOG" id="COG0815">
    <property type="taxonomic scope" value="Bacteria"/>
</dbReference>
<evidence type="ECO:0000256" key="6">
    <source>
        <dbReference type="ARBA" id="ARBA00022989"/>
    </source>
</evidence>
<feature type="domain" description="CN hydrolase" evidence="11">
    <location>
        <begin position="214"/>
        <end position="460"/>
    </location>
</feature>
<keyword evidence="7 9" id="KW-0472">Membrane</keyword>
<dbReference type="PaxDb" id="522772-Dacet_2964"/>
<keyword evidence="4 9" id="KW-0808">Transferase</keyword>
<comment type="function">
    <text evidence="9">Catalyzes the phospholipid dependent N-acylation of the N-terminal cysteine of apolipoprotein, the last step in lipoprotein maturation.</text>
</comment>
<feature type="transmembrane region" description="Helical" evidence="9">
    <location>
        <begin position="147"/>
        <end position="168"/>
    </location>
</feature>
<dbReference type="GO" id="GO:0016410">
    <property type="term" value="F:N-acyltransferase activity"/>
    <property type="evidence" value="ECO:0007669"/>
    <property type="project" value="UniProtKB-UniRule"/>
</dbReference>
<evidence type="ECO:0000256" key="3">
    <source>
        <dbReference type="ARBA" id="ARBA00022475"/>
    </source>
</evidence>
<evidence type="ECO:0000256" key="1">
    <source>
        <dbReference type="ARBA" id="ARBA00004651"/>
    </source>
</evidence>
<dbReference type="GO" id="GO:0042158">
    <property type="term" value="P:lipoprotein biosynthetic process"/>
    <property type="evidence" value="ECO:0007669"/>
    <property type="project" value="UniProtKB-UniRule"/>
</dbReference>
<evidence type="ECO:0000256" key="8">
    <source>
        <dbReference type="ARBA" id="ARBA00023315"/>
    </source>
</evidence>
<feature type="transmembrane region" description="Helical" evidence="9">
    <location>
        <begin position="458"/>
        <end position="479"/>
    </location>
</feature>
<comment type="similarity">
    <text evidence="2 9">Belongs to the CN hydrolase family. Apolipoprotein N-acyltransferase subfamily.</text>
</comment>
<comment type="pathway">
    <text evidence="9">Protein modification; lipoprotein biosynthesis (N-acyl transfer).</text>
</comment>
<dbReference type="CDD" id="cd07571">
    <property type="entry name" value="ALP_N-acyl_transferase"/>
    <property type="match status" value="1"/>
</dbReference>
<gene>
    <name evidence="9" type="primary">lnt</name>
    <name evidence="12" type="ordered locus">Dacet_2964</name>
</gene>
<evidence type="ECO:0000313" key="13">
    <source>
        <dbReference type="Proteomes" id="UP000002012"/>
    </source>
</evidence>
<evidence type="ECO:0000256" key="4">
    <source>
        <dbReference type="ARBA" id="ARBA00022679"/>
    </source>
</evidence>
<feature type="transmembrane region" description="Helical" evidence="9">
    <location>
        <begin position="80"/>
        <end position="105"/>
    </location>
</feature>
<dbReference type="PANTHER" id="PTHR38686:SF1">
    <property type="entry name" value="APOLIPOPROTEIN N-ACYLTRANSFERASE"/>
    <property type="match status" value="1"/>
</dbReference>
<comment type="catalytic activity">
    <reaction evidence="9">
        <text>N-terminal S-1,2-diacyl-sn-glyceryl-L-cysteinyl-[lipoprotein] + a glycerophospholipid = N-acyl-S-1,2-diacyl-sn-glyceryl-L-cysteinyl-[lipoprotein] + a 2-acyl-sn-glycero-3-phospholipid + H(+)</text>
        <dbReference type="Rhea" id="RHEA:48228"/>
        <dbReference type="Rhea" id="RHEA-COMP:14681"/>
        <dbReference type="Rhea" id="RHEA-COMP:14684"/>
        <dbReference type="ChEBI" id="CHEBI:15378"/>
        <dbReference type="ChEBI" id="CHEBI:136912"/>
        <dbReference type="ChEBI" id="CHEBI:140656"/>
        <dbReference type="ChEBI" id="CHEBI:140657"/>
        <dbReference type="ChEBI" id="CHEBI:140660"/>
        <dbReference type="EC" id="2.3.1.269"/>
    </reaction>
</comment>
<evidence type="ECO:0000256" key="7">
    <source>
        <dbReference type="ARBA" id="ARBA00023136"/>
    </source>
</evidence>
<accession>D4H710</accession>
<keyword evidence="10" id="KW-0732">Signal</keyword>
<proteinExistence type="inferred from homology"/>
<evidence type="ECO:0000256" key="10">
    <source>
        <dbReference type="SAM" id="SignalP"/>
    </source>
</evidence>
<feature type="transmembrane region" description="Helical" evidence="9">
    <location>
        <begin position="180"/>
        <end position="198"/>
    </location>
</feature>
<evidence type="ECO:0000256" key="5">
    <source>
        <dbReference type="ARBA" id="ARBA00022692"/>
    </source>
</evidence>
<dbReference type="Proteomes" id="UP000002012">
    <property type="component" value="Chromosome"/>
</dbReference>
<dbReference type="NCBIfam" id="TIGR00546">
    <property type="entry name" value="lnt"/>
    <property type="match status" value="1"/>
</dbReference>
<keyword evidence="3 9" id="KW-1003">Cell membrane</keyword>
<dbReference type="InterPro" id="IPR003010">
    <property type="entry name" value="C-N_Hydrolase"/>
</dbReference>
<dbReference type="Pfam" id="PF00795">
    <property type="entry name" value="CN_hydrolase"/>
    <property type="match status" value="1"/>
</dbReference>
<dbReference type="KEGG" id="dap:Dacet_2964"/>
<dbReference type="Pfam" id="PF20154">
    <property type="entry name" value="LNT_N"/>
    <property type="match status" value="1"/>
</dbReference>
<dbReference type="SUPFAM" id="SSF56317">
    <property type="entry name" value="Carbon-nitrogen hydrolase"/>
    <property type="match status" value="1"/>
</dbReference>
<feature type="transmembrane region" description="Helical" evidence="9">
    <location>
        <begin position="52"/>
        <end position="68"/>
    </location>
</feature>
<dbReference type="InterPro" id="IPR004563">
    <property type="entry name" value="Apolipo_AcylTrfase"/>
</dbReference>
<feature type="chain" id="PRO_5003057679" description="Apolipoprotein N-acyltransferase" evidence="10">
    <location>
        <begin position="21"/>
        <end position="485"/>
    </location>
</feature>
<dbReference type="EMBL" id="CP001968">
    <property type="protein sequence ID" value="ADD69714.1"/>
    <property type="molecule type" value="Genomic_DNA"/>
</dbReference>
<dbReference type="HOGENOM" id="CLU_019563_1_2_0"/>
<dbReference type="PROSITE" id="PS50263">
    <property type="entry name" value="CN_HYDROLASE"/>
    <property type="match status" value="1"/>
</dbReference>
<dbReference type="RefSeq" id="WP_013012199.1">
    <property type="nucleotide sequence ID" value="NC_013943.1"/>
</dbReference>
<keyword evidence="5 9" id="KW-0812">Transmembrane</keyword>
<dbReference type="STRING" id="522772.Dacet_2964"/>
<feature type="transmembrane region" description="Helical" evidence="9">
    <location>
        <begin position="29"/>
        <end position="45"/>
    </location>
</feature>
<dbReference type="PANTHER" id="PTHR38686">
    <property type="entry name" value="APOLIPOPROTEIN N-ACYLTRANSFERASE"/>
    <property type="match status" value="1"/>
</dbReference>
<organism evidence="12 13">
    <name type="scientific">Denitrovibrio acetiphilus (strain DSM 12809 / NBRC 114555 / N2460)</name>
    <dbReference type="NCBI Taxonomy" id="522772"/>
    <lineage>
        <taxon>Bacteria</taxon>
        <taxon>Pseudomonadati</taxon>
        <taxon>Deferribacterota</taxon>
        <taxon>Deferribacteres</taxon>
        <taxon>Deferribacterales</taxon>
        <taxon>Geovibrionaceae</taxon>
        <taxon>Denitrovibrio</taxon>
    </lineage>
</organism>